<dbReference type="eggNOG" id="KOG4640">
    <property type="taxonomic scope" value="Eukaryota"/>
</dbReference>
<reference evidence="7 8" key="1">
    <citation type="journal article" date="2011" name="Proc. Natl. Acad. Sci. U.S.A.">
        <title>Evolutionary erosion of yeast sex chromosomes by mating-type switching accidents.</title>
        <authorList>
            <person name="Gordon J.L."/>
            <person name="Armisen D."/>
            <person name="Proux-Wera E."/>
            <person name="Oheigeartaigh S.S."/>
            <person name="Byrne K.P."/>
            <person name="Wolfe K.H."/>
        </authorList>
    </citation>
    <scope>NUCLEOTIDE SEQUENCE [LARGE SCALE GENOMIC DNA]</scope>
    <source>
        <strain evidence="8">ATCC MYA-139 / BCRC 22969 / CBS 8797 / CCRC 22969 / KCTC 17520 / NBRC 10181 / NCYC 3082</strain>
    </source>
</reference>
<keyword evidence="8" id="KW-1185">Reference proteome</keyword>
<sequence>MTEDALYARQFYTEVNNVLPLYVTRGTKQLVVNRDTDDSTIASTFIRDPSQVVSYQWDTIGGEIISVMFQDGSIRINDVMYDAKLVALLRTQRTGLDCVLWDRIRLPSRAQSMEWDPDIITQSLPRLVKFMGSDASPSMSPYLPTNHSWRFPNSGAAGGILDVHFLHQKLGDTLVALLNGEYQLQLTGPHQEDQSELRKIIARTDSKRHVYNCYYKTGPVRQVDLTGFVEDKDTIKLLERFLLFQDYLGYFLAHLEPIQTECVEPYQEFIERLCEDAFGKEKLQESLTDHFLVGSMDEELRDWLVYSLGERNLEEWKSLMNTAYRRTSQVVLMCLVPVSERLIILCEQLQALVLTAQLSEGMVGDSLEISEFTDLLENCQELLQLVLQTVKQLAKDIKDIKVFLLWLENVLKTTINKDYPPNFNVSECGKFGFLFTSGLALTLEPAKKTVTFFDESRRIVRECGDLLLQVDNLYVRDLLLSKVIVGDPIPLLNSYYIEHFVTLLDIAQVAAHPAYLIYLCRNMSNRSEVLLGAIDCQSNKVATDIKLPYNHAEMDIEGVRIMGDASQIAPESHQTTKITLPIIVQYKSGDITLRTHESHYCKLDCQLILHRESVSVTIARLK</sequence>
<feature type="domain" description="Anaphase-promoting complex subunit 4 long" evidence="6">
    <location>
        <begin position="237"/>
        <end position="412"/>
    </location>
</feature>
<keyword evidence="3" id="KW-0498">Mitosis</keyword>
<keyword evidence="2" id="KW-0132">Cell division</keyword>
<dbReference type="STRING" id="1071383.J7S8T7"/>
<evidence type="ECO:0000313" key="7">
    <source>
        <dbReference type="EMBL" id="CCK71734.1"/>
    </source>
</evidence>
<dbReference type="GO" id="GO:0070979">
    <property type="term" value="P:protein K11-linked ubiquitination"/>
    <property type="evidence" value="ECO:0007669"/>
    <property type="project" value="TreeGrafter"/>
</dbReference>
<dbReference type="OrthoDB" id="2110451at2759"/>
<gene>
    <name evidence="7" type="primary">KNAG0H03190</name>
    <name evidence="7" type="ordered locus">KNAG_0H03190</name>
</gene>
<dbReference type="GO" id="GO:0034399">
    <property type="term" value="C:nuclear periphery"/>
    <property type="evidence" value="ECO:0007669"/>
    <property type="project" value="TreeGrafter"/>
</dbReference>
<dbReference type="PANTHER" id="PTHR13260:SF0">
    <property type="entry name" value="ANAPHASE-PROMOTING COMPLEX SUBUNIT 4"/>
    <property type="match status" value="1"/>
</dbReference>
<dbReference type="InterPro" id="IPR024789">
    <property type="entry name" value="APC4"/>
</dbReference>
<evidence type="ECO:0000313" key="8">
    <source>
        <dbReference type="Proteomes" id="UP000006310"/>
    </source>
</evidence>
<accession>J7S8T7</accession>
<dbReference type="GO" id="GO:0005680">
    <property type="term" value="C:anaphase-promoting complex"/>
    <property type="evidence" value="ECO:0007669"/>
    <property type="project" value="InterPro"/>
</dbReference>
<keyword evidence="4" id="KW-0833">Ubl conjugation pathway</keyword>
<dbReference type="GeneID" id="34527466"/>
<dbReference type="InterPro" id="IPR024790">
    <property type="entry name" value="APC4_long_dom"/>
</dbReference>
<evidence type="ECO:0000256" key="5">
    <source>
        <dbReference type="ARBA" id="ARBA00023306"/>
    </source>
</evidence>
<dbReference type="AlphaFoldDB" id="J7S8T7"/>
<dbReference type="PANTHER" id="PTHR13260">
    <property type="entry name" value="ANAPHASE PROMOTING COMPLEX SUBUNIT 4 APC4"/>
    <property type="match status" value="1"/>
</dbReference>
<evidence type="ECO:0000256" key="1">
    <source>
        <dbReference type="ARBA" id="ARBA00016067"/>
    </source>
</evidence>
<dbReference type="RefSeq" id="XP_022465979.1">
    <property type="nucleotide sequence ID" value="XM_022609599.1"/>
</dbReference>
<keyword evidence="5" id="KW-0131">Cell cycle</keyword>
<evidence type="ECO:0000259" key="6">
    <source>
        <dbReference type="Pfam" id="PF12896"/>
    </source>
</evidence>
<reference evidence="8" key="2">
    <citation type="submission" date="2012-08" db="EMBL/GenBank/DDBJ databases">
        <title>Genome sequence of Kazachstania naganishii.</title>
        <authorList>
            <person name="Gordon J.L."/>
            <person name="Armisen D."/>
            <person name="Proux-Wera E."/>
            <person name="OhEigeartaigh S.S."/>
            <person name="Byrne K.P."/>
            <person name="Wolfe K.H."/>
        </authorList>
    </citation>
    <scope>NUCLEOTIDE SEQUENCE [LARGE SCALE GENOMIC DNA]</scope>
    <source>
        <strain evidence="8">ATCC MYA-139 / BCRC 22969 / CBS 8797 / CCRC 22969 / KCTC 17520 / NBRC 10181 / NCYC 3082</strain>
    </source>
</reference>
<dbReference type="EMBL" id="HE978321">
    <property type="protein sequence ID" value="CCK71734.1"/>
    <property type="molecule type" value="Genomic_DNA"/>
</dbReference>
<evidence type="ECO:0000256" key="3">
    <source>
        <dbReference type="ARBA" id="ARBA00022776"/>
    </source>
</evidence>
<evidence type="ECO:0000256" key="2">
    <source>
        <dbReference type="ARBA" id="ARBA00022618"/>
    </source>
</evidence>
<proteinExistence type="predicted"/>
<protein>
    <recommendedName>
        <fullName evidence="1">Anaphase-promoting complex subunit 4</fullName>
    </recommendedName>
</protein>
<dbReference type="GO" id="GO:0051301">
    <property type="term" value="P:cell division"/>
    <property type="evidence" value="ECO:0007669"/>
    <property type="project" value="UniProtKB-KW"/>
</dbReference>
<dbReference type="Proteomes" id="UP000006310">
    <property type="component" value="Chromosome 8"/>
</dbReference>
<dbReference type="HOGENOM" id="CLU_030192_0_0_1"/>
<dbReference type="GO" id="GO:0031145">
    <property type="term" value="P:anaphase-promoting complex-dependent catabolic process"/>
    <property type="evidence" value="ECO:0007669"/>
    <property type="project" value="InterPro"/>
</dbReference>
<dbReference type="OMA" id="PACERII"/>
<dbReference type="KEGG" id="kng:KNAG_0H03190"/>
<name>J7S8T7_HUIN7</name>
<evidence type="ECO:0000256" key="4">
    <source>
        <dbReference type="ARBA" id="ARBA00022786"/>
    </source>
</evidence>
<organism evidence="7 8">
    <name type="scientific">Huiozyma naganishii (strain ATCC MYA-139 / BCRC 22969 / CBS 8797 / KCTC 17520 / NBRC 10181 / NCYC 3082 / Yp74L-3)</name>
    <name type="common">Yeast</name>
    <name type="synonym">Kazachstania naganishii</name>
    <dbReference type="NCBI Taxonomy" id="1071383"/>
    <lineage>
        <taxon>Eukaryota</taxon>
        <taxon>Fungi</taxon>
        <taxon>Dikarya</taxon>
        <taxon>Ascomycota</taxon>
        <taxon>Saccharomycotina</taxon>
        <taxon>Saccharomycetes</taxon>
        <taxon>Saccharomycetales</taxon>
        <taxon>Saccharomycetaceae</taxon>
        <taxon>Huiozyma</taxon>
    </lineage>
</organism>
<dbReference type="Pfam" id="PF12896">
    <property type="entry name" value="ANAPC4"/>
    <property type="match status" value="1"/>
</dbReference>